<dbReference type="RefSeq" id="WP_117616994.1">
    <property type="nucleotide sequence ID" value="NZ_CP101118.1"/>
</dbReference>
<keyword evidence="2" id="KW-1185">Reference proteome</keyword>
<evidence type="ECO:0000313" key="1">
    <source>
        <dbReference type="EMBL" id="WZF88983.1"/>
    </source>
</evidence>
<name>A0ABZ2W2W9_9GAMM</name>
<protein>
    <submittedName>
        <fullName evidence="1">Uncharacterized protein</fullName>
    </submittedName>
</protein>
<gene>
    <name evidence="1" type="ORF">NLK58_01865</name>
</gene>
<proteinExistence type="predicted"/>
<accession>A0ABZ2W2W9</accession>
<dbReference type="Proteomes" id="UP001475781">
    <property type="component" value="Chromosome"/>
</dbReference>
<dbReference type="EMBL" id="CP101118">
    <property type="protein sequence ID" value="WZF88983.1"/>
    <property type="molecule type" value="Genomic_DNA"/>
</dbReference>
<reference evidence="1 2" key="1">
    <citation type="submission" date="2022-07" db="EMBL/GenBank/DDBJ databases">
        <title>A copper resistant bacterium isolated from sediment samples of deep sea hydrothermal areas.</title>
        <authorList>
            <person name="Zeng X."/>
        </authorList>
    </citation>
    <scope>NUCLEOTIDE SEQUENCE [LARGE SCALE GENOMIC DNA]</scope>
    <source>
        <strain evidence="2">CuT 6</strain>
    </source>
</reference>
<organism evidence="1 2">
    <name type="scientific">Marinobacter metalliresistant</name>
    <dbReference type="NCBI Taxonomy" id="2961995"/>
    <lineage>
        <taxon>Bacteria</taxon>
        <taxon>Pseudomonadati</taxon>
        <taxon>Pseudomonadota</taxon>
        <taxon>Gammaproteobacteria</taxon>
        <taxon>Pseudomonadales</taxon>
        <taxon>Marinobacteraceae</taxon>
        <taxon>Marinobacter</taxon>
    </lineage>
</organism>
<evidence type="ECO:0000313" key="2">
    <source>
        <dbReference type="Proteomes" id="UP001475781"/>
    </source>
</evidence>
<sequence length="255" mass="28728">MKYAQTRPSPLEFSEDEAIAIASMDLDLYARDKQAIEACAERWVGKATYPKFGDNTPQSAIVLLNLPEEDEPYKIDFMESVQGVPQKHIEAFWDGFVIGGETVRFLSPPLCLASRIHNFATLGYGPDKAAREAIRINTAIKITKCYLSELLDEQYLENNGGAPRHALNILKFLSQLFEHDDTVEAVLGADADPTLCIPAAHRGWPQRTRDEQIPRIIGKAYDKYRRRAMLRYRHLKPGNAAPIGIHRWLPTGHAT</sequence>